<reference evidence="2" key="1">
    <citation type="journal article" date="2022" name="Mol. Ecol. Resour.">
        <title>The genomes of chicory, endive, great burdock and yacon provide insights into Asteraceae palaeo-polyploidization history and plant inulin production.</title>
        <authorList>
            <person name="Fan W."/>
            <person name="Wang S."/>
            <person name="Wang H."/>
            <person name="Wang A."/>
            <person name="Jiang F."/>
            <person name="Liu H."/>
            <person name="Zhao H."/>
            <person name="Xu D."/>
            <person name="Zhang Y."/>
        </authorList>
    </citation>
    <scope>NUCLEOTIDE SEQUENCE [LARGE SCALE GENOMIC DNA]</scope>
    <source>
        <strain evidence="2">cv. Punajuju</strain>
    </source>
</reference>
<protein>
    <submittedName>
        <fullName evidence="1">Uncharacterized protein</fullName>
    </submittedName>
</protein>
<reference evidence="1 2" key="2">
    <citation type="journal article" date="2022" name="Mol. Ecol. Resour.">
        <title>The genomes of chicory, endive, great burdock and yacon provide insights into Asteraceae paleo-polyploidization history and plant inulin production.</title>
        <authorList>
            <person name="Fan W."/>
            <person name="Wang S."/>
            <person name="Wang H."/>
            <person name="Wang A."/>
            <person name="Jiang F."/>
            <person name="Liu H."/>
            <person name="Zhao H."/>
            <person name="Xu D."/>
            <person name="Zhang Y."/>
        </authorList>
    </citation>
    <scope>NUCLEOTIDE SEQUENCE [LARGE SCALE GENOMIC DNA]</scope>
    <source>
        <strain evidence="2">cv. Punajuju</strain>
        <tissue evidence="1">Leaves</tissue>
    </source>
</reference>
<proteinExistence type="predicted"/>
<evidence type="ECO:0000313" key="2">
    <source>
        <dbReference type="Proteomes" id="UP001055811"/>
    </source>
</evidence>
<sequence length="814" mass="94275">MPPKHLSGSEKRKKRKREEELRKSQSGALDRFIKKKPQASSQNQSSDDINVDNAGVDGDQIDEVHVDNTNIDGEHVDDVNDVDVDIEDYNVAIDANDVIGDQTDEVHVDIFDPRNWEGLTTDMIKSLVEKGPKRDYTIDKGPLDKLSRRFSATMYTRTLPNKETCDREWLVYSKELDRVFCFCCKIFRKGLTRGQLANEGYADWQHLSSRLKEHEFGLDHLTNMATWFEMRQRLKSSETIDKLAYEEFKKERDHWKQVILRIIALVKYLAKYNLAFRGKKEKLYEKGNGNFLGLIEMLEEFDPIMKEHVRRIRDNDIYVHYLGHNIQNELILSLAHEIKREIIKKIKEAKYYSVILDCTPDTSHQEQMSLIVRYVNFSSNSVTVEESFLGFLNVDDTTGKGLFDITHDELTSLGLDIDDMRGQGYDNGSNMRGKHQGVQKRFLDINPRAFYSPCGCHSLNLSLWQILKDNVKGLTPKSLSATRWESRVDSVKAIRQQLSDFREALLDVAEKDNDAKIQSEAKSLANNELGEFEFLVSIVIWFQILYMVNLVSKKLQSKDMTLDVAIKEVNVLIEFFEKFRETGFSKAIDDAKELSIDMDIDPIFSQKRHICRKKQFDENLDNEDVILSVEEKFKVNYFLYIVDQARASLKTRFEQYKEYENNFGFLFPKKLKEVNDKDLKLCCSRLEAALKYGEQSDIDATELYLELKLLDEFLPSEATNPTDVLKYMKKVDCFPNAIIAYRVLLTIPVTVASAERGFSKLKLLKSYLRSTMSQERLNGLAMIAIENDILETIDYEDLVNNFASKNARRASRFL</sequence>
<name>A0ACB9AIC3_CICIN</name>
<gene>
    <name evidence="1" type="ORF">L2E82_38872</name>
</gene>
<accession>A0ACB9AIC3</accession>
<comment type="caution">
    <text evidence="1">The sequence shown here is derived from an EMBL/GenBank/DDBJ whole genome shotgun (WGS) entry which is preliminary data.</text>
</comment>
<evidence type="ECO:0000313" key="1">
    <source>
        <dbReference type="EMBL" id="KAI3709113.1"/>
    </source>
</evidence>
<organism evidence="1 2">
    <name type="scientific">Cichorium intybus</name>
    <name type="common">Chicory</name>
    <dbReference type="NCBI Taxonomy" id="13427"/>
    <lineage>
        <taxon>Eukaryota</taxon>
        <taxon>Viridiplantae</taxon>
        <taxon>Streptophyta</taxon>
        <taxon>Embryophyta</taxon>
        <taxon>Tracheophyta</taxon>
        <taxon>Spermatophyta</taxon>
        <taxon>Magnoliopsida</taxon>
        <taxon>eudicotyledons</taxon>
        <taxon>Gunneridae</taxon>
        <taxon>Pentapetalae</taxon>
        <taxon>asterids</taxon>
        <taxon>campanulids</taxon>
        <taxon>Asterales</taxon>
        <taxon>Asteraceae</taxon>
        <taxon>Cichorioideae</taxon>
        <taxon>Cichorieae</taxon>
        <taxon>Cichoriinae</taxon>
        <taxon>Cichorium</taxon>
    </lineage>
</organism>
<dbReference type="EMBL" id="CM042015">
    <property type="protein sequence ID" value="KAI3709113.1"/>
    <property type="molecule type" value="Genomic_DNA"/>
</dbReference>
<dbReference type="Proteomes" id="UP001055811">
    <property type="component" value="Linkage Group LG07"/>
</dbReference>
<keyword evidence="2" id="KW-1185">Reference proteome</keyword>